<dbReference type="AlphaFoldDB" id="A0A3N4JIY7"/>
<reference evidence="1 2" key="1">
    <citation type="journal article" date="2018" name="Nat. Ecol. Evol.">
        <title>Pezizomycetes genomes reveal the molecular basis of ectomycorrhizal truffle lifestyle.</title>
        <authorList>
            <person name="Murat C."/>
            <person name="Payen T."/>
            <person name="Noel B."/>
            <person name="Kuo A."/>
            <person name="Morin E."/>
            <person name="Chen J."/>
            <person name="Kohler A."/>
            <person name="Krizsan K."/>
            <person name="Balestrini R."/>
            <person name="Da Silva C."/>
            <person name="Montanini B."/>
            <person name="Hainaut M."/>
            <person name="Levati E."/>
            <person name="Barry K.W."/>
            <person name="Belfiori B."/>
            <person name="Cichocki N."/>
            <person name="Clum A."/>
            <person name="Dockter R.B."/>
            <person name="Fauchery L."/>
            <person name="Guy J."/>
            <person name="Iotti M."/>
            <person name="Le Tacon F."/>
            <person name="Lindquist E.A."/>
            <person name="Lipzen A."/>
            <person name="Malagnac F."/>
            <person name="Mello A."/>
            <person name="Molinier V."/>
            <person name="Miyauchi S."/>
            <person name="Poulain J."/>
            <person name="Riccioni C."/>
            <person name="Rubini A."/>
            <person name="Sitrit Y."/>
            <person name="Splivallo R."/>
            <person name="Traeger S."/>
            <person name="Wang M."/>
            <person name="Zifcakova L."/>
            <person name="Wipf D."/>
            <person name="Zambonelli A."/>
            <person name="Paolocci F."/>
            <person name="Nowrousian M."/>
            <person name="Ottonello S."/>
            <person name="Baldrian P."/>
            <person name="Spatafora J.W."/>
            <person name="Henrissat B."/>
            <person name="Nagy L.G."/>
            <person name="Aury J.M."/>
            <person name="Wincker P."/>
            <person name="Grigoriev I.V."/>
            <person name="Bonfante P."/>
            <person name="Martin F.M."/>
        </authorList>
    </citation>
    <scope>NUCLEOTIDE SEQUENCE [LARGE SCALE GENOMIC DNA]</scope>
    <source>
        <strain evidence="1 2">120613-1</strain>
    </source>
</reference>
<protein>
    <submittedName>
        <fullName evidence="1">Uncharacterized protein</fullName>
    </submittedName>
</protein>
<evidence type="ECO:0000313" key="1">
    <source>
        <dbReference type="EMBL" id="RPA96370.1"/>
    </source>
</evidence>
<keyword evidence="2" id="KW-1185">Reference proteome</keyword>
<gene>
    <name evidence="1" type="ORF">L873DRAFT_1238709</name>
</gene>
<name>A0A3N4JIY7_9PEZI</name>
<sequence length="108" mass="12209">MTSFVASTVLGLPSQFASKIWSFIQHYSSSIGFKSGEFTGQIIFYYCIPYHSWYLVVNFAQCDDAPSSIKPTGANCPVDDTEFLYQKSYRMGRICVEYDAAVILPYVE</sequence>
<organism evidence="1 2">
    <name type="scientific">Choiromyces venosus 120613-1</name>
    <dbReference type="NCBI Taxonomy" id="1336337"/>
    <lineage>
        <taxon>Eukaryota</taxon>
        <taxon>Fungi</taxon>
        <taxon>Dikarya</taxon>
        <taxon>Ascomycota</taxon>
        <taxon>Pezizomycotina</taxon>
        <taxon>Pezizomycetes</taxon>
        <taxon>Pezizales</taxon>
        <taxon>Tuberaceae</taxon>
        <taxon>Choiromyces</taxon>
    </lineage>
</organism>
<evidence type="ECO:0000313" key="2">
    <source>
        <dbReference type="Proteomes" id="UP000276215"/>
    </source>
</evidence>
<accession>A0A3N4JIY7</accession>
<proteinExistence type="predicted"/>
<dbReference type="Proteomes" id="UP000276215">
    <property type="component" value="Unassembled WGS sequence"/>
</dbReference>
<dbReference type="EMBL" id="ML120415">
    <property type="protein sequence ID" value="RPA96370.1"/>
    <property type="molecule type" value="Genomic_DNA"/>
</dbReference>